<organism evidence="1 2">
    <name type="scientific">Trichonephila clavipes</name>
    <name type="common">Golden silk orbweaver</name>
    <name type="synonym">Nephila clavipes</name>
    <dbReference type="NCBI Taxonomy" id="2585209"/>
    <lineage>
        <taxon>Eukaryota</taxon>
        <taxon>Metazoa</taxon>
        <taxon>Ecdysozoa</taxon>
        <taxon>Arthropoda</taxon>
        <taxon>Chelicerata</taxon>
        <taxon>Arachnida</taxon>
        <taxon>Araneae</taxon>
        <taxon>Araneomorphae</taxon>
        <taxon>Entelegynae</taxon>
        <taxon>Araneoidea</taxon>
        <taxon>Nephilidae</taxon>
        <taxon>Trichonephila</taxon>
    </lineage>
</organism>
<dbReference type="Proteomes" id="UP000887159">
    <property type="component" value="Unassembled WGS sequence"/>
</dbReference>
<dbReference type="AlphaFoldDB" id="A0A8X7BBB5"/>
<dbReference type="EMBL" id="BMAU01021371">
    <property type="protein sequence ID" value="GFY25548.1"/>
    <property type="molecule type" value="Genomic_DNA"/>
</dbReference>
<evidence type="ECO:0000313" key="2">
    <source>
        <dbReference type="Proteomes" id="UP000887159"/>
    </source>
</evidence>
<keyword evidence="2" id="KW-1185">Reference proteome</keyword>
<accession>A0A8X7BBB5</accession>
<proteinExistence type="predicted"/>
<name>A0A8X7BBB5_TRICX</name>
<reference evidence="1" key="1">
    <citation type="submission" date="2020-08" db="EMBL/GenBank/DDBJ databases">
        <title>Multicomponent nature underlies the extraordinary mechanical properties of spider dragline silk.</title>
        <authorList>
            <person name="Kono N."/>
            <person name="Nakamura H."/>
            <person name="Mori M."/>
            <person name="Yoshida Y."/>
            <person name="Ohtoshi R."/>
            <person name="Malay A.D."/>
            <person name="Moran D.A.P."/>
            <person name="Tomita M."/>
            <person name="Numata K."/>
            <person name="Arakawa K."/>
        </authorList>
    </citation>
    <scope>NUCLEOTIDE SEQUENCE</scope>
</reference>
<sequence length="103" mass="11819">MADQTLVPGLGLYADIERKQSTGSLPEKYYSLNRDSSEKMTLGHCCIQFCLSACQSRRLSMLHRQEKSNRADTRRTVREDTRRTCCKHFHFLSNGPIYGCTVL</sequence>
<gene>
    <name evidence="1" type="ORF">TNCV_2486681</name>
</gene>
<comment type="caution">
    <text evidence="1">The sequence shown here is derived from an EMBL/GenBank/DDBJ whole genome shotgun (WGS) entry which is preliminary data.</text>
</comment>
<protein>
    <submittedName>
        <fullName evidence="1">Uncharacterized protein</fullName>
    </submittedName>
</protein>
<evidence type="ECO:0000313" key="1">
    <source>
        <dbReference type="EMBL" id="GFY25548.1"/>
    </source>
</evidence>